<keyword evidence="8" id="KW-0966">Cell projection</keyword>
<dbReference type="Pfam" id="PF02493">
    <property type="entry name" value="MORN"/>
    <property type="match status" value="8"/>
</dbReference>
<evidence type="ECO:0000256" key="6">
    <source>
        <dbReference type="ARBA" id="ARBA00023069"/>
    </source>
</evidence>
<evidence type="ECO:0000256" key="1">
    <source>
        <dbReference type="ARBA" id="ARBA00004230"/>
    </source>
</evidence>
<dbReference type="GO" id="GO:0005930">
    <property type="term" value="C:axoneme"/>
    <property type="evidence" value="ECO:0007669"/>
    <property type="project" value="UniProtKB-SubCell"/>
</dbReference>
<evidence type="ECO:0000256" key="2">
    <source>
        <dbReference type="ARBA" id="ARBA00004430"/>
    </source>
</evidence>
<evidence type="ECO:0000256" key="4">
    <source>
        <dbReference type="ARBA" id="ARBA00022737"/>
    </source>
</evidence>
<reference evidence="10" key="1">
    <citation type="submission" date="2021-01" db="EMBL/GenBank/DDBJ databases">
        <authorList>
            <person name="Corre E."/>
            <person name="Pelletier E."/>
            <person name="Niang G."/>
            <person name="Scheremetjew M."/>
            <person name="Finn R."/>
            <person name="Kale V."/>
            <person name="Holt S."/>
            <person name="Cochrane G."/>
            <person name="Meng A."/>
            <person name="Brown T."/>
            <person name="Cohen L."/>
        </authorList>
    </citation>
    <scope>NUCLEOTIDE SEQUENCE</scope>
    <source>
        <strain evidence="10">CCMP 2712</strain>
    </source>
</reference>
<keyword evidence="3" id="KW-0963">Cytoplasm</keyword>
<gene>
    <name evidence="10" type="ORF">GTHE00462_LOCUS7425</name>
</gene>
<dbReference type="Gene3D" id="1.10.238.10">
    <property type="entry name" value="EF-hand"/>
    <property type="match status" value="1"/>
</dbReference>
<evidence type="ECO:0000256" key="5">
    <source>
        <dbReference type="ARBA" id="ARBA00022846"/>
    </source>
</evidence>
<accession>A0A7S4N9J3</accession>
<evidence type="ECO:0000313" key="10">
    <source>
        <dbReference type="EMBL" id="CAE2273350.1"/>
    </source>
</evidence>
<dbReference type="Gene3D" id="2.20.110.10">
    <property type="entry name" value="Histone H3 K4-specific methyltransferase SET7/9 N-terminal domain"/>
    <property type="match status" value="4"/>
</dbReference>
<keyword evidence="6" id="KW-0969">Cilium</keyword>
<feature type="region of interest" description="Disordered" evidence="9">
    <location>
        <begin position="680"/>
        <end position="705"/>
    </location>
</feature>
<name>A0A7S4N9J3_GUITH</name>
<evidence type="ECO:0000256" key="9">
    <source>
        <dbReference type="SAM" id="MobiDB-lite"/>
    </source>
</evidence>
<evidence type="ECO:0000256" key="3">
    <source>
        <dbReference type="ARBA" id="ARBA00022490"/>
    </source>
</evidence>
<keyword evidence="4" id="KW-0677">Repeat</keyword>
<evidence type="ECO:0000256" key="8">
    <source>
        <dbReference type="ARBA" id="ARBA00023273"/>
    </source>
</evidence>
<feature type="compositionally biased region" description="Low complexity" evidence="9">
    <location>
        <begin position="689"/>
        <end position="705"/>
    </location>
</feature>
<dbReference type="EMBL" id="HBKN01009443">
    <property type="protein sequence ID" value="CAE2273350.1"/>
    <property type="molecule type" value="Transcribed_RNA"/>
</dbReference>
<dbReference type="PANTHER" id="PTHR46613:SF1">
    <property type="entry name" value="RADIAL SPOKE HEAD 10 HOMOLOG B-RELATED"/>
    <property type="match status" value="1"/>
</dbReference>
<dbReference type="GO" id="GO:0031514">
    <property type="term" value="C:motile cilium"/>
    <property type="evidence" value="ECO:0007669"/>
    <property type="project" value="UniProtKB-SubCell"/>
</dbReference>
<dbReference type="SUPFAM" id="SSF82185">
    <property type="entry name" value="Histone H3 K4-specific methyltransferase SET7/9 N-terminal domain"/>
    <property type="match status" value="2"/>
</dbReference>
<sequence length="734" mass="83770">MATSENDAEEEQNTEETCALTIQRVVRGRAGRVRARARREEERLYGIKSTGWSFDRMQSILSSSMQVDSPPPLNPPRSSVEVSEMLSKTVLVDYEGEKDDEGRMSGNGKASLHQGLSYEGEWKQGLMHGSGSLQWKDGTTYRGPFDHAKLVGKGQLRWPGGHAYDGEMLDGYRHGKGKLVMTDANELDESAVTTYDGEWRYGKRHGHGVLSYDSDGKQRYDGEWRNNLRHGRGTMLYKSGNQYTGYWKDGYPHGRGQMIWNSNEIYTGEWEDGKQHGQGEHIWIMEGTNSINFQTFNRYVGQFEKGKRHGQGRFEYADGTVYEGGWNENHKDGFGKYLYPDGRTYAGSVAQDKLPDKKIKSTSHDFILYISDLLEDDSNPELELRKIKNLFVKHATELKQIFRSYSQIEEAKPLGSFKTTSQGSSSSIATKMTNSKEQEVENSFAMKMIDFWKFAKDCRLPDNKLNLAEIDRIFMQIDPTAGSTIGEANRKRKMIYRQFQEALVRLANFKIPHALRVSDRLAQLLTHYILPLAGRESKDDLPKKLDDPVCKVVTKAFEPRMRKRFQEESKARGRDFLYLCEVLELWLKDNVIVSSSEFPEVVRLYHSSLYDSYEQVEGNKRNLDACLTYDEYAELLFRLADHHTGYPNKINFPETLENFLLRFMPDVHVSKELKAAAFRPPPQSFSRGSFSRAPSGMSRSSSRASFSFSRVSSAGNLVAGLARRSMSIKRVPSK</sequence>
<proteinExistence type="predicted"/>
<comment type="subcellular location">
    <subcellularLocation>
        <location evidence="1">Cell projection</location>
        <location evidence="1">Cilium</location>
        <location evidence="1">Flagellum</location>
    </subcellularLocation>
    <subcellularLocation>
        <location evidence="2">Cytoplasm</location>
        <location evidence="2">Cytoskeleton</location>
        <location evidence="2">Cilium axoneme</location>
    </subcellularLocation>
</comment>
<dbReference type="AlphaFoldDB" id="A0A7S4N9J3"/>
<dbReference type="PANTHER" id="PTHR46613">
    <property type="entry name" value="RADIAL SPOKE HEAD 10 HOMOLOG B-RELATED"/>
    <property type="match status" value="1"/>
</dbReference>
<organism evidence="10">
    <name type="scientific">Guillardia theta</name>
    <name type="common">Cryptophyte</name>
    <name type="synonym">Cryptomonas phi</name>
    <dbReference type="NCBI Taxonomy" id="55529"/>
    <lineage>
        <taxon>Eukaryota</taxon>
        <taxon>Cryptophyceae</taxon>
        <taxon>Pyrenomonadales</taxon>
        <taxon>Geminigeraceae</taxon>
        <taxon>Guillardia</taxon>
    </lineage>
</organism>
<dbReference type="InterPro" id="IPR003409">
    <property type="entry name" value="MORN"/>
</dbReference>
<keyword evidence="7" id="KW-0206">Cytoskeleton</keyword>
<protein>
    <submittedName>
        <fullName evidence="10">Uncharacterized protein</fullName>
    </submittedName>
</protein>
<evidence type="ECO:0000256" key="7">
    <source>
        <dbReference type="ARBA" id="ARBA00023212"/>
    </source>
</evidence>
<dbReference type="PROSITE" id="PS50096">
    <property type="entry name" value="IQ"/>
    <property type="match status" value="1"/>
</dbReference>
<dbReference type="SMART" id="SM00698">
    <property type="entry name" value="MORN"/>
    <property type="match status" value="8"/>
</dbReference>
<keyword evidence="5" id="KW-0282">Flagellum</keyword>